<dbReference type="CDD" id="cd05804">
    <property type="entry name" value="StaR_like"/>
    <property type="match status" value="1"/>
</dbReference>
<protein>
    <recommendedName>
        <fullName evidence="2">Tetratricopeptide repeat protein 38</fullName>
    </recommendedName>
</protein>
<dbReference type="Proteomes" id="UP000887575">
    <property type="component" value="Unassembled WGS sequence"/>
</dbReference>
<dbReference type="PANTHER" id="PTHR16263">
    <property type="entry name" value="TETRATRICOPEPTIDE REPEAT PROTEIN 38"/>
    <property type="match status" value="1"/>
</dbReference>
<dbReference type="PANTHER" id="PTHR16263:SF4">
    <property type="entry name" value="TETRATRICOPEPTIDE REPEAT PROTEIN 38"/>
    <property type="match status" value="1"/>
</dbReference>
<dbReference type="InterPro" id="IPR011990">
    <property type="entry name" value="TPR-like_helical_dom_sf"/>
</dbReference>
<dbReference type="AlphaFoldDB" id="A0AAF3J2U2"/>
<keyword evidence="4" id="KW-0802">TPR repeat</keyword>
<keyword evidence="3" id="KW-0677">Repeat</keyword>
<name>A0AAF3J2U2_9BILA</name>
<reference evidence="6" key="1">
    <citation type="submission" date="2024-02" db="UniProtKB">
        <authorList>
            <consortium name="WormBaseParasite"/>
        </authorList>
    </citation>
    <scope>IDENTIFICATION</scope>
</reference>
<comment type="similarity">
    <text evidence="1">Belongs to the TTC38 family.</text>
</comment>
<dbReference type="SUPFAM" id="SSF48452">
    <property type="entry name" value="TPR-like"/>
    <property type="match status" value="1"/>
</dbReference>
<evidence type="ECO:0000256" key="1">
    <source>
        <dbReference type="ARBA" id="ARBA00005857"/>
    </source>
</evidence>
<evidence type="ECO:0000313" key="5">
    <source>
        <dbReference type="Proteomes" id="UP000887575"/>
    </source>
</evidence>
<evidence type="ECO:0000256" key="2">
    <source>
        <dbReference type="ARBA" id="ARBA00019992"/>
    </source>
</evidence>
<dbReference type="InterPro" id="IPR033891">
    <property type="entry name" value="TTC38"/>
</dbReference>
<evidence type="ECO:0000313" key="6">
    <source>
        <dbReference type="WBParaSite" id="MBELARI_LOCUS12718"/>
    </source>
</evidence>
<keyword evidence="5" id="KW-1185">Reference proteome</keyword>
<dbReference type="Gene3D" id="1.25.40.10">
    <property type="entry name" value="Tetratricopeptide repeat domain"/>
    <property type="match status" value="1"/>
</dbReference>
<evidence type="ECO:0000256" key="3">
    <source>
        <dbReference type="ARBA" id="ARBA00022737"/>
    </source>
</evidence>
<sequence length="469" mass="53492">MGEWCATNLRDIEGWKASGLPMTTTSNECARMFDATLRQLLSWIKCEQLGGIDHTMTQMSAADPEALLPRCFTIALQSLSTSHTPRVDVEYKKQIDKLIADSEKMGTEREKLHAQGAALYANGEMRKATEVWERILSDHPNDLMALKFAHDGYFFMGDSTNKRDSVAKVIDRVRKDEPCYSYLHGMYAFGLEECGQYKEAEEQALKGLSLQKQDCWSTHARAHCMEMNGRTKEGARFLEGTVADWEPCYMLATHNYWHNALFYIEDGDKESVISIFDKQIGPRQAKSHGLLDYVDAASILWRLELEGFDVGKRWKDLFSIDKHLDDHVIAFNDVHFGPALIRRKEPEKEEKLRESLRNFITTSSGDNRRVSERVGAQLFDGMHAFANERFDEAARLLLPIRDQIVTIGGSAAQRDVFTQTLLHACLNARDKQLFHEGLIVLAERDRLKKNSGVSARLAEKFKERMRACL</sequence>
<evidence type="ECO:0000256" key="4">
    <source>
        <dbReference type="ARBA" id="ARBA00022803"/>
    </source>
</evidence>
<organism evidence="5 6">
    <name type="scientific">Mesorhabditis belari</name>
    <dbReference type="NCBI Taxonomy" id="2138241"/>
    <lineage>
        <taxon>Eukaryota</taxon>
        <taxon>Metazoa</taxon>
        <taxon>Ecdysozoa</taxon>
        <taxon>Nematoda</taxon>
        <taxon>Chromadorea</taxon>
        <taxon>Rhabditida</taxon>
        <taxon>Rhabditina</taxon>
        <taxon>Rhabditomorpha</taxon>
        <taxon>Rhabditoidea</taxon>
        <taxon>Rhabditidae</taxon>
        <taxon>Mesorhabditinae</taxon>
        <taxon>Mesorhabditis</taxon>
    </lineage>
</organism>
<dbReference type="WBParaSite" id="MBELARI_LOCUS12718">
    <property type="protein sequence ID" value="MBELARI_LOCUS12718"/>
    <property type="gene ID" value="MBELARI_LOCUS12718"/>
</dbReference>
<proteinExistence type="inferred from homology"/>
<accession>A0AAF3J2U2</accession>